<dbReference type="AlphaFoldDB" id="A0AA38SIT2"/>
<evidence type="ECO:0000259" key="1">
    <source>
        <dbReference type="Pfam" id="PF22917"/>
    </source>
</evidence>
<protein>
    <recommendedName>
        <fullName evidence="1">PRISE-like Rossmann-fold domain-containing protein</fullName>
    </recommendedName>
</protein>
<dbReference type="SUPFAM" id="SSF51735">
    <property type="entry name" value="NAD(P)-binding Rossmann-fold domains"/>
    <property type="match status" value="1"/>
</dbReference>
<sequence length="405" mass="46392">MVINLRLYIIFSFIPISLPPSLSFPISLSMEQDNPKPPVALIVGVTGMVGVALTEALKKPMALGGPWTVYGVSRRSLPTWFPSSQLDKYFIFDTLNKETTYEILSPLTSKITHLFWLALQVHETEELNISYNSTMLSNVLESLTSSPNSKLTHVTLQTGTKHYMGPIFDPTVSTQLIPHAPPFKEDYPRLPFPNFYYAMEDILVASYSKSFTYSVHRASIIIGASTRSYYNTLLTLSVYALICKHENHPFRYYGNKHSWEHFWDVSDANLLAEQQIWAAITKKAKNQAFNCTNGDVFTWKMLWRVLCDVFDVEFVEFDEKDEFDCVDFMKDKGEVWDKIVEENGLYETKLEEITCFAVSSVVLKLGIQHVCSMNKSREFGFLGYANTLESIKPWVEKLRQMKILP</sequence>
<dbReference type="PANTHER" id="PTHR32487">
    <property type="entry name" value="3-OXO-DELTA(4,5)-STEROID 5-BETA-REDUCTASE"/>
    <property type="match status" value="1"/>
</dbReference>
<evidence type="ECO:0000313" key="2">
    <source>
        <dbReference type="EMBL" id="KAJ9542694.1"/>
    </source>
</evidence>
<dbReference type="CDD" id="cd08948">
    <property type="entry name" value="5beta-POR_like_SDR_a"/>
    <property type="match status" value="1"/>
</dbReference>
<proteinExistence type="predicted"/>
<dbReference type="GO" id="GO:0006629">
    <property type="term" value="P:lipid metabolic process"/>
    <property type="evidence" value="ECO:0007669"/>
    <property type="project" value="UniProtKB-ARBA"/>
</dbReference>
<dbReference type="InterPro" id="IPR036291">
    <property type="entry name" value="NAD(P)-bd_dom_sf"/>
</dbReference>
<dbReference type="Pfam" id="PF22917">
    <property type="entry name" value="PRISE"/>
    <property type="match status" value="1"/>
</dbReference>
<dbReference type="GO" id="GO:0016627">
    <property type="term" value="F:oxidoreductase activity, acting on the CH-CH group of donors"/>
    <property type="evidence" value="ECO:0007669"/>
    <property type="project" value="UniProtKB-ARBA"/>
</dbReference>
<gene>
    <name evidence="2" type="ORF">OSB04_029200</name>
</gene>
<feature type="domain" description="PRISE-like Rossmann-fold" evidence="1">
    <location>
        <begin position="108"/>
        <end position="405"/>
    </location>
</feature>
<dbReference type="Gene3D" id="3.40.50.720">
    <property type="entry name" value="NAD(P)-binding Rossmann-like Domain"/>
    <property type="match status" value="1"/>
</dbReference>
<reference evidence="2" key="1">
    <citation type="submission" date="2023-03" db="EMBL/GenBank/DDBJ databases">
        <title>Chromosome-scale reference genome and RAD-based genetic map of yellow starthistle (Centaurea solstitialis) reveal putative structural variation and QTLs associated with invader traits.</title>
        <authorList>
            <person name="Reatini B."/>
            <person name="Cang F.A."/>
            <person name="Jiang Q."/>
            <person name="Mckibben M.T.W."/>
            <person name="Barker M.S."/>
            <person name="Rieseberg L.H."/>
            <person name="Dlugosch K.M."/>
        </authorList>
    </citation>
    <scope>NUCLEOTIDE SEQUENCE</scope>
    <source>
        <strain evidence="2">CAN-66</strain>
        <tissue evidence="2">Leaf</tissue>
    </source>
</reference>
<dbReference type="InterPro" id="IPR055222">
    <property type="entry name" value="PRISE-like_Rossmann-fold"/>
</dbReference>
<dbReference type="Proteomes" id="UP001172457">
    <property type="component" value="Chromosome 7"/>
</dbReference>
<evidence type="ECO:0000313" key="3">
    <source>
        <dbReference type="Proteomes" id="UP001172457"/>
    </source>
</evidence>
<organism evidence="2 3">
    <name type="scientific">Centaurea solstitialis</name>
    <name type="common">yellow star-thistle</name>
    <dbReference type="NCBI Taxonomy" id="347529"/>
    <lineage>
        <taxon>Eukaryota</taxon>
        <taxon>Viridiplantae</taxon>
        <taxon>Streptophyta</taxon>
        <taxon>Embryophyta</taxon>
        <taxon>Tracheophyta</taxon>
        <taxon>Spermatophyta</taxon>
        <taxon>Magnoliopsida</taxon>
        <taxon>eudicotyledons</taxon>
        <taxon>Gunneridae</taxon>
        <taxon>Pentapetalae</taxon>
        <taxon>asterids</taxon>
        <taxon>campanulids</taxon>
        <taxon>Asterales</taxon>
        <taxon>Asteraceae</taxon>
        <taxon>Carduoideae</taxon>
        <taxon>Cardueae</taxon>
        <taxon>Centaureinae</taxon>
        <taxon>Centaurea</taxon>
    </lineage>
</organism>
<keyword evidence="3" id="KW-1185">Reference proteome</keyword>
<dbReference type="EMBL" id="JARYMX010000007">
    <property type="protein sequence ID" value="KAJ9542694.1"/>
    <property type="molecule type" value="Genomic_DNA"/>
</dbReference>
<accession>A0AA38SIT2</accession>
<name>A0AA38SIT2_9ASTR</name>
<dbReference type="PANTHER" id="PTHR32487:SF13">
    <property type="entry name" value="LOW QUALITY PROTEIN: IRIDOID SYNTHASE-LIKE"/>
    <property type="match status" value="1"/>
</dbReference>
<comment type="caution">
    <text evidence="2">The sequence shown here is derived from an EMBL/GenBank/DDBJ whole genome shotgun (WGS) entry which is preliminary data.</text>
</comment>